<proteinExistence type="predicted"/>
<dbReference type="Proteomes" id="UP001060215">
    <property type="component" value="Chromosome 2"/>
</dbReference>
<reference evidence="1 2" key="1">
    <citation type="journal article" date="2022" name="Plant J.">
        <title>Chromosome-level genome of Camellia lanceoleosa provides a valuable resource for understanding genome evolution and self-incompatibility.</title>
        <authorList>
            <person name="Gong W."/>
            <person name="Xiao S."/>
            <person name="Wang L."/>
            <person name="Liao Z."/>
            <person name="Chang Y."/>
            <person name="Mo W."/>
            <person name="Hu G."/>
            <person name="Li W."/>
            <person name="Zhao G."/>
            <person name="Zhu H."/>
            <person name="Hu X."/>
            <person name="Ji K."/>
            <person name="Xiang X."/>
            <person name="Song Q."/>
            <person name="Yuan D."/>
            <person name="Jin S."/>
            <person name="Zhang L."/>
        </authorList>
    </citation>
    <scope>NUCLEOTIDE SEQUENCE [LARGE SCALE GENOMIC DNA]</scope>
    <source>
        <strain evidence="1">SQ_2022a</strain>
    </source>
</reference>
<dbReference type="EMBL" id="CM045759">
    <property type="protein sequence ID" value="KAI8019494.1"/>
    <property type="molecule type" value="Genomic_DNA"/>
</dbReference>
<name>A0ACC0I3T6_9ERIC</name>
<comment type="caution">
    <text evidence="1">The sequence shown here is derived from an EMBL/GenBank/DDBJ whole genome shotgun (WGS) entry which is preliminary data.</text>
</comment>
<protein>
    <submittedName>
        <fullName evidence="1">NF-X1-type zinc finger protein NFXL1</fullName>
    </submittedName>
</protein>
<evidence type="ECO:0000313" key="1">
    <source>
        <dbReference type="EMBL" id="KAI8019494.1"/>
    </source>
</evidence>
<gene>
    <name evidence="1" type="ORF">LOK49_LG04G01652</name>
</gene>
<evidence type="ECO:0000313" key="2">
    <source>
        <dbReference type="Proteomes" id="UP001060215"/>
    </source>
</evidence>
<organism evidence="1 2">
    <name type="scientific">Camellia lanceoleosa</name>
    <dbReference type="NCBI Taxonomy" id="1840588"/>
    <lineage>
        <taxon>Eukaryota</taxon>
        <taxon>Viridiplantae</taxon>
        <taxon>Streptophyta</taxon>
        <taxon>Embryophyta</taxon>
        <taxon>Tracheophyta</taxon>
        <taxon>Spermatophyta</taxon>
        <taxon>Magnoliopsida</taxon>
        <taxon>eudicotyledons</taxon>
        <taxon>Gunneridae</taxon>
        <taxon>Pentapetalae</taxon>
        <taxon>asterids</taxon>
        <taxon>Ericales</taxon>
        <taxon>Theaceae</taxon>
        <taxon>Camellia</taxon>
    </lineage>
</organism>
<keyword evidence="2" id="KW-1185">Reference proteome</keyword>
<accession>A0ACC0I3T6</accession>
<sequence>MVSLKCKFMTSLCRSEQPAQRSVNAIRASYFLTSRSLWHIDYYLGHRLRPVFILSAIRNRENLCPHICVLQCHPGLCPLCKAFVPPWLCPCGKKIITSRCSDQKSVLTCGQCCEKLLER</sequence>